<accession>A0AAD9K480</accession>
<evidence type="ECO:0000313" key="3">
    <source>
        <dbReference type="Proteomes" id="UP001208570"/>
    </source>
</evidence>
<dbReference type="PANTHER" id="PTHR21096">
    <property type="entry name" value="PROTEIN FAM136A"/>
    <property type="match status" value="1"/>
</dbReference>
<keyword evidence="3" id="KW-1185">Reference proteome</keyword>
<dbReference type="AlphaFoldDB" id="A0AAD9K480"/>
<gene>
    <name evidence="2" type="ORF">LSH36_74g11125</name>
</gene>
<comment type="caution">
    <text evidence="2">The sequence shown here is derived from an EMBL/GenBank/DDBJ whole genome shotgun (WGS) entry which is preliminary data.</text>
</comment>
<evidence type="ECO:0000313" key="2">
    <source>
        <dbReference type="EMBL" id="KAK2163798.1"/>
    </source>
</evidence>
<evidence type="ECO:0000256" key="1">
    <source>
        <dbReference type="ARBA" id="ARBA00009952"/>
    </source>
</evidence>
<evidence type="ECO:0008006" key="4">
    <source>
        <dbReference type="Google" id="ProtNLM"/>
    </source>
</evidence>
<dbReference type="InterPro" id="IPR008560">
    <property type="entry name" value="DUF842_euk"/>
</dbReference>
<dbReference type="EMBL" id="JAODUP010000074">
    <property type="protein sequence ID" value="KAK2163798.1"/>
    <property type="molecule type" value="Genomic_DNA"/>
</dbReference>
<protein>
    <recommendedName>
        <fullName evidence="4">Protein FAM136A</fullName>
    </recommendedName>
</protein>
<proteinExistence type="inferred from homology"/>
<dbReference type="Proteomes" id="UP001208570">
    <property type="component" value="Unassembled WGS sequence"/>
</dbReference>
<dbReference type="Pfam" id="PF05811">
    <property type="entry name" value="DUF842"/>
    <property type="match status" value="1"/>
</dbReference>
<name>A0AAD9K480_9ANNE</name>
<dbReference type="GO" id="GO:0005737">
    <property type="term" value="C:cytoplasm"/>
    <property type="evidence" value="ECO:0007669"/>
    <property type="project" value="TreeGrafter"/>
</dbReference>
<organism evidence="2 3">
    <name type="scientific">Paralvinella palmiformis</name>
    <dbReference type="NCBI Taxonomy" id="53620"/>
    <lineage>
        <taxon>Eukaryota</taxon>
        <taxon>Metazoa</taxon>
        <taxon>Spiralia</taxon>
        <taxon>Lophotrochozoa</taxon>
        <taxon>Annelida</taxon>
        <taxon>Polychaeta</taxon>
        <taxon>Sedentaria</taxon>
        <taxon>Canalipalpata</taxon>
        <taxon>Terebellida</taxon>
        <taxon>Terebelliformia</taxon>
        <taxon>Alvinellidae</taxon>
        <taxon>Paralvinella</taxon>
    </lineage>
</organism>
<comment type="similarity">
    <text evidence="1">Belongs to the FAM136 family.</text>
</comment>
<sequence length="141" mass="16336">MEGANARVQEAVTKLGSNLDREYLRKMQAVMYRCMAVCCENEHYNMDDTQRCLDKCSGPARKAEQYISSELDRWQQRLQRCSIECNDKVRDKVTPQTSESDIAKYRKEYETCALKCVDTHINLLPDIEKKMKGVLKEASSK</sequence>
<reference evidence="2" key="1">
    <citation type="journal article" date="2023" name="Mol. Biol. Evol.">
        <title>Third-Generation Sequencing Reveals the Adaptive Role of the Epigenome in Three Deep-Sea Polychaetes.</title>
        <authorList>
            <person name="Perez M."/>
            <person name="Aroh O."/>
            <person name="Sun Y."/>
            <person name="Lan Y."/>
            <person name="Juniper S.K."/>
            <person name="Young C.R."/>
            <person name="Angers B."/>
            <person name="Qian P.Y."/>
        </authorList>
    </citation>
    <scope>NUCLEOTIDE SEQUENCE</scope>
    <source>
        <strain evidence="2">P08H-3</strain>
    </source>
</reference>
<dbReference type="PANTHER" id="PTHR21096:SF0">
    <property type="entry name" value="PROTEIN FAM136A"/>
    <property type="match status" value="1"/>
</dbReference>